<dbReference type="PANTHER" id="PTHR11835">
    <property type="entry name" value="DECARBOXYLATING DEHYDROGENASES-ISOCITRATE, ISOPROPYLMALATE, TARTRATE"/>
    <property type="match status" value="1"/>
</dbReference>
<keyword evidence="2" id="KW-0560">Oxidoreductase</keyword>
<dbReference type="OrthoDB" id="9806254at2"/>
<keyword evidence="5" id="KW-1185">Reference proteome</keyword>
<dbReference type="GeneID" id="83056630"/>
<name>A0A1B2I1Y1_9BACT</name>
<dbReference type="EMBL" id="CP016757">
    <property type="protein sequence ID" value="ANZ43979.1"/>
    <property type="molecule type" value="Genomic_DNA"/>
</dbReference>
<dbReference type="RefSeq" id="WP_066742455.1">
    <property type="nucleotide sequence ID" value="NZ_CP016757.1"/>
</dbReference>
<dbReference type="Pfam" id="PF00180">
    <property type="entry name" value="Iso_dh"/>
    <property type="match status" value="1"/>
</dbReference>
<dbReference type="PANTHER" id="PTHR11835:SF34">
    <property type="entry name" value="ISOCITRATE DEHYDROGENASE [NAD] SUBUNIT ALPHA, MITOCHONDRIAL"/>
    <property type="match status" value="1"/>
</dbReference>
<dbReference type="AlphaFoldDB" id="A0A1B2I1Y1"/>
<dbReference type="InterPro" id="IPR024084">
    <property type="entry name" value="IsoPropMal-DH-like_dom"/>
</dbReference>
<comment type="similarity">
    <text evidence="1">Belongs to the isocitrate and isopropylmalate dehydrogenases family.</text>
</comment>
<protein>
    <submittedName>
        <fullName evidence="4">3-isopropylmalate dehydrogenase</fullName>
    </submittedName>
</protein>
<reference evidence="4" key="1">
    <citation type="submission" date="2016-08" db="EMBL/GenBank/DDBJ databases">
        <title>Complete genome of Cloacibacillus porcorum.</title>
        <authorList>
            <person name="Looft T."/>
            <person name="Bayles D.O."/>
            <person name="Alt D.P."/>
        </authorList>
    </citation>
    <scope>NUCLEOTIDE SEQUENCE [LARGE SCALE GENOMIC DNA]</scope>
    <source>
        <strain evidence="4">CL-84</strain>
    </source>
</reference>
<dbReference type="KEGG" id="cpor:BED41_02045"/>
<evidence type="ECO:0000313" key="5">
    <source>
        <dbReference type="Proteomes" id="UP000093044"/>
    </source>
</evidence>
<proteinExistence type="inferred from homology"/>
<dbReference type="Proteomes" id="UP000093044">
    <property type="component" value="Chromosome"/>
</dbReference>
<feature type="domain" description="Isopropylmalate dehydrogenase-like" evidence="3">
    <location>
        <begin position="16"/>
        <end position="387"/>
    </location>
</feature>
<evidence type="ECO:0000313" key="4">
    <source>
        <dbReference type="EMBL" id="ANZ43979.1"/>
    </source>
</evidence>
<dbReference type="SMART" id="SM01329">
    <property type="entry name" value="Iso_dh"/>
    <property type="match status" value="1"/>
</dbReference>
<dbReference type="STRING" id="1197717.BED41_02045"/>
<dbReference type="Gene3D" id="3.40.718.10">
    <property type="entry name" value="Isopropylmalate Dehydrogenase"/>
    <property type="match status" value="1"/>
</dbReference>
<gene>
    <name evidence="4" type="ORF">BED41_02045</name>
</gene>
<dbReference type="InterPro" id="IPR019818">
    <property type="entry name" value="IsoCit/isopropylmalate_DH_CS"/>
</dbReference>
<evidence type="ECO:0000259" key="3">
    <source>
        <dbReference type="SMART" id="SM01329"/>
    </source>
</evidence>
<dbReference type="GO" id="GO:0051287">
    <property type="term" value="F:NAD binding"/>
    <property type="evidence" value="ECO:0007669"/>
    <property type="project" value="InterPro"/>
</dbReference>
<evidence type="ECO:0000256" key="1">
    <source>
        <dbReference type="ARBA" id="ARBA00007769"/>
    </source>
</evidence>
<organism evidence="4 5">
    <name type="scientific">Cloacibacillus porcorum</name>
    <dbReference type="NCBI Taxonomy" id="1197717"/>
    <lineage>
        <taxon>Bacteria</taxon>
        <taxon>Thermotogati</taxon>
        <taxon>Synergistota</taxon>
        <taxon>Synergistia</taxon>
        <taxon>Synergistales</taxon>
        <taxon>Synergistaceae</taxon>
        <taxon>Cloacibacillus</taxon>
    </lineage>
</organism>
<evidence type="ECO:0000256" key="2">
    <source>
        <dbReference type="ARBA" id="ARBA00023002"/>
    </source>
</evidence>
<dbReference type="SUPFAM" id="SSF53659">
    <property type="entry name" value="Isocitrate/Isopropylmalate dehydrogenase-like"/>
    <property type="match status" value="1"/>
</dbReference>
<dbReference type="GO" id="GO:0004449">
    <property type="term" value="F:isocitrate dehydrogenase (NAD+) activity"/>
    <property type="evidence" value="ECO:0007669"/>
    <property type="project" value="TreeGrafter"/>
</dbReference>
<dbReference type="GO" id="GO:0000287">
    <property type="term" value="F:magnesium ion binding"/>
    <property type="evidence" value="ECO:0007669"/>
    <property type="project" value="InterPro"/>
</dbReference>
<accession>A0A1B2I1Y1</accession>
<dbReference type="PROSITE" id="PS00470">
    <property type="entry name" value="IDH_IMDH"/>
    <property type="match status" value="1"/>
</dbReference>
<dbReference type="GO" id="GO:0006102">
    <property type="term" value="P:isocitrate metabolic process"/>
    <property type="evidence" value="ECO:0007669"/>
    <property type="project" value="TreeGrafter"/>
</dbReference>
<dbReference type="GO" id="GO:0006099">
    <property type="term" value="P:tricarboxylic acid cycle"/>
    <property type="evidence" value="ECO:0007669"/>
    <property type="project" value="TreeGrafter"/>
</dbReference>
<sequence length="423" mass="47189">MARNIMKVKETKDRYDVTYMAGDDSGFDMMEGALLVLEAMNLPINWHRADLGWCMWEKSNKKFGEGDPRCNTVPPETIKSIRDTDATLMAAITSKAGVKGFKSAILQMRQLFDLYINIRPAKKLPGIGTPLAKDPDIDIVMFRENTEDLYAAVEFFPLPKEMFDLHKGMDRFREGKGDVAVSWRVFSEQGCERIIRAAFEYAKATGRKTVHCGNKANVIRQTDGMMKRKFLEIAKEYEQYGIKAYEENADATAMWLIKNPQDYSVVVASNVFGDILSDEASQLTGGLGFAPSGNIGVDAAIFEPSSGSVPKYAHQYKVNPSAMIMTAKMMLEYLGLDEDAAKIEKALGEVLVENKPGTLTYDVLRDFRGDPDWEKNAASTIEMATAIAQKLNPEFKGEKLEAAKEKVHKMCAWDEASLIGFAD</sequence>